<feature type="transmembrane region" description="Helical" evidence="5">
    <location>
        <begin position="193"/>
        <end position="223"/>
    </location>
</feature>
<evidence type="ECO:0000313" key="7">
    <source>
        <dbReference type="EMBL" id="PJC30188.1"/>
    </source>
</evidence>
<accession>A0A2M8EWE0</accession>
<evidence type="ECO:0000256" key="4">
    <source>
        <dbReference type="ARBA" id="ARBA00023136"/>
    </source>
</evidence>
<dbReference type="GO" id="GO:0016020">
    <property type="term" value="C:membrane"/>
    <property type="evidence" value="ECO:0007669"/>
    <property type="project" value="UniProtKB-SubCell"/>
</dbReference>
<evidence type="ECO:0000256" key="1">
    <source>
        <dbReference type="ARBA" id="ARBA00004141"/>
    </source>
</evidence>
<keyword evidence="4 5" id="KW-0472">Membrane</keyword>
<dbReference type="EMBL" id="PFSC01000183">
    <property type="protein sequence ID" value="PJC30188.1"/>
    <property type="molecule type" value="Genomic_DNA"/>
</dbReference>
<proteinExistence type="predicted"/>
<feature type="transmembrane region" description="Helical" evidence="5">
    <location>
        <begin position="345"/>
        <end position="378"/>
    </location>
</feature>
<dbReference type="Proteomes" id="UP000231383">
    <property type="component" value="Unassembled WGS sequence"/>
</dbReference>
<feature type="transmembrane region" description="Helical" evidence="5">
    <location>
        <begin position="33"/>
        <end position="52"/>
    </location>
</feature>
<evidence type="ECO:0000313" key="8">
    <source>
        <dbReference type="Proteomes" id="UP000231383"/>
    </source>
</evidence>
<evidence type="ECO:0000259" key="6">
    <source>
        <dbReference type="Pfam" id="PF04932"/>
    </source>
</evidence>
<protein>
    <recommendedName>
        <fullName evidence="6">O-antigen ligase-related domain-containing protein</fullName>
    </recommendedName>
</protein>
<dbReference type="Pfam" id="PF04932">
    <property type="entry name" value="Wzy_C"/>
    <property type="match status" value="1"/>
</dbReference>
<comment type="subcellular location">
    <subcellularLocation>
        <location evidence="1">Membrane</location>
        <topology evidence="1">Multi-pass membrane protein</topology>
    </subcellularLocation>
</comment>
<comment type="caution">
    <text evidence="7">The sequence shown here is derived from an EMBL/GenBank/DDBJ whole genome shotgun (WGS) entry which is preliminary data.</text>
</comment>
<name>A0A2M8EWE0_9BACT</name>
<organism evidence="7 8">
    <name type="scientific">Candidatus Roizmanbacteria bacterium CG_4_9_14_0_2_um_filter_39_13</name>
    <dbReference type="NCBI Taxonomy" id="1974839"/>
    <lineage>
        <taxon>Bacteria</taxon>
        <taxon>Candidatus Roizmaniibacteriota</taxon>
    </lineage>
</organism>
<gene>
    <name evidence="7" type="ORF">CO051_07020</name>
</gene>
<evidence type="ECO:0000256" key="2">
    <source>
        <dbReference type="ARBA" id="ARBA00022692"/>
    </source>
</evidence>
<feature type="transmembrane region" description="Helical" evidence="5">
    <location>
        <begin position="229"/>
        <end position="247"/>
    </location>
</feature>
<dbReference type="InterPro" id="IPR051533">
    <property type="entry name" value="WaaL-like"/>
</dbReference>
<feature type="transmembrane region" description="Helical" evidence="5">
    <location>
        <begin position="64"/>
        <end position="84"/>
    </location>
</feature>
<reference evidence="8" key="1">
    <citation type="submission" date="2017-09" db="EMBL/GenBank/DDBJ databases">
        <title>Depth-based differentiation of microbial function through sediment-hosted aquifers and enrichment of novel symbionts in the deep terrestrial subsurface.</title>
        <authorList>
            <person name="Probst A.J."/>
            <person name="Ladd B."/>
            <person name="Jarett J.K."/>
            <person name="Geller-Mcgrath D.E."/>
            <person name="Sieber C.M.K."/>
            <person name="Emerson J.B."/>
            <person name="Anantharaman K."/>
            <person name="Thomas B.C."/>
            <person name="Malmstrom R."/>
            <person name="Stieglmeier M."/>
            <person name="Klingl A."/>
            <person name="Woyke T."/>
            <person name="Ryan C.M."/>
            <person name="Banfield J.F."/>
        </authorList>
    </citation>
    <scope>NUCLEOTIDE SEQUENCE [LARGE SCALE GENOMIC DNA]</scope>
</reference>
<dbReference type="InterPro" id="IPR007016">
    <property type="entry name" value="O-antigen_ligase-rel_domated"/>
</dbReference>
<dbReference type="PANTHER" id="PTHR37422">
    <property type="entry name" value="TEICHURONIC ACID BIOSYNTHESIS PROTEIN TUAE"/>
    <property type="match status" value="1"/>
</dbReference>
<feature type="transmembrane region" description="Helical" evidence="5">
    <location>
        <begin position="90"/>
        <end position="110"/>
    </location>
</feature>
<feature type="transmembrane region" description="Helical" evidence="5">
    <location>
        <begin position="122"/>
        <end position="140"/>
    </location>
</feature>
<evidence type="ECO:0000256" key="5">
    <source>
        <dbReference type="SAM" id="Phobius"/>
    </source>
</evidence>
<dbReference type="PANTHER" id="PTHR37422:SF13">
    <property type="entry name" value="LIPOPOLYSACCHARIDE BIOSYNTHESIS PROTEIN PA4999-RELATED"/>
    <property type="match status" value="1"/>
</dbReference>
<keyword evidence="2 5" id="KW-0812">Transmembrane</keyword>
<sequence>MSRLLKYILLITLALFSFGQLGRIHIPDQPIYFYIYELFMVAKIFLMGLISKREIFKNYNFRHPANYFLIWMGCSFLISLFYYSSQENSIAILYALRLLMYGVFFFYLRYCLKLLSIRLDRGIVYISVFIFLGSILQYFLYPNIGNIAYLGWDPHISRLFGVFLDPPIAAAIFFLAGWFLLSRFLRERKKIYAIFSILISFLLIVLTYSRGAFLALFGTMLFYGIFLKRYVAIAIAIMAFGLLILLIPKAQTESINLLRTTSISARLEDYQKGIEIWKKSPILGIGYNHIRFEKEKYIHKVFVESYNPSHGIASFHSSFMIVLVTGGVVGLILFLYILLDLAKKSTFMMIAIVFLSILSFFDNVLLHPFVIFFLGVLYLSDSMTEKSLTHPVRM</sequence>
<feature type="transmembrane region" description="Helical" evidence="5">
    <location>
        <begin position="319"/>
        <end position="339"/>
    </location>
</feature>
<feature type="transmembrane region" description="Helical" evidence="5">
    <location>
        <begin position="160"/>
        <end position="181"/>
    </location>
</feature>
<evidence type="ECO:0000256" key="3">
    <source>
        <dbReference type="ARBA" id="ARBA00022989"/>
    </source>
</evidence>
<feature type="domain" description="O-antigen ligase-related" evidence="6">
    <location>
        <begin position="196"/>
        <end position="335"/>
    </location>
</feature>
<dbReference type="AlphaFoldDB" id="A0A2M8EWE0"/>
<keyword evidence="3 5" id="KW-1133">Transmembrane helix</keyword>